<evidence type="ECO:0000256" key="4">
    <source>
        <dbReference type="ARBA" id="ARBA00022982"/>
    </source>
</evidence>
<keyword evidence="6" id="KW-0411">Iron-sulfur</keyword>
<dbReference type="InterPro" id="IPR017900">
    <property type="entry name" value="4Fe4S_Fe_S_CS"/>
</dbReference>
<dbReference type="EMBL" id="JAGGLG010000019">
    <property type="protein sequence ID" value="MBP2018907.1"/>
    <property type="molecule type" value="Genomic_DNA"/>
</dbReference>
<dbReference type="PROSITE" id="PS51379">
    <property type="entry name" value="4FE4S_FER_2"/>
    <property type="match status" value="4"/>
</dbReference>
<dbReference type="Gene3D" id="3.30.70.20">
    <property type="match status" value="2"/>
</dbReference>
<dbReference type="InterPro" id="IPR050294">
    <property type="entry name" value="RnfB_subfamily"/>
</dbReference>
<accession>A0ABS4JTR1</accession>
<name>A0ABS4JTR1_9FIRM</name>
<keyword evidence="1" id="KW-0813">Transport</keyword>
<dbReference type="SUPFAM" id="SSF54862">
    <property type="entry name" value="4Fe-4S ferredoxins"/>
    <property type="match status" value="1"/>
</dbReference>
<dbReference type="Proteomes" id="UP001519289">
    <property type="component" value="Unassembled WGS sequence"/>
</dbReference>
<dbReference type="PANTHER" id="PTHR42859:SF10">
    <property type="entry name" value="DIMETHYLSULFOXIDE REDUCTASE CHAIN B"/>
    <property type="match status" value="1"/>
</dbReference>
<comment type="caution">
    <text evidence="8">The sequence shown here is derived from an EMBL/GenBank/DDBJ whole genome shotgun (WGS) entry which is preliminary data.</text>
</comment>
<gene>
    <name evidence="8" type="ORF">J2Z79_002322</name>
</gene>
<feature type="domain" description="4Fe-4S ferredoxin-type" evidence="7">
    <location>
        <begin position="77"/>
        <end position="106"/>
    </location>
</feature>
<keyword evidence="2" id="KW-0004">4Fe-4S</keyword>
<feature type="domain" description="4Fe-4S ferredoxin-type" evidence="7">
    <location>
        <begin position="3"/>
        <end position="34"/>
    </location>
</feature>
<feature type="domain" description="4Fe-4S ferredoxin-type" evidence="7">
    <location>
        <begin position="112"/>
        <end position="136"/>
    </location>
</feature>
<evidence type="ECO:0000313" key="8">
    <source>
        <dbReference type="EMBL" id="MBP2018907.1"/>
    </source>
</evidence>
<evidence type="ECO:0000256" key="3">
    <source>
        <dbReference type="ARBA" id="ARBA00022723"/>
    </source>
</evidence>
<evidence type="ECO:0000313" key="9">
    <source>
        <dbReference type="Proteomes" id="UP001519289"/>
    </source>
</evidence>
<keyword evidence="4" id="KW-0249">Electron transport</keyword>
<proteinExistence type="predicted"/>
<evidence type="ECO:0000256" key="6">
    <source>
        <dbReference type="ARBA" id="ARBA00023014"/>
    </source>
</evidence>
<evidence type="ECO:0000256" key="2">
    <source>
        <dbReference type="ARBA" id="ARBA00022485"/>
    </source>
</evidence>
<dbReference type="RefSeq" id="WP_209467031.1">
    <property type="nucleotide sequence ID" value="NZ_JAGGLG010000019.1"/>
</dbReference>
<dbReference type="Pfam" id="PF13247">
    <property type="entry name" value="Fer4_11"/>
    <property type="match status" value="1"/>
</dbReference>
<evidence type="ECO:0000256" key="5">
    <source>
        <dbReference type="ARBA" id="ARBA00023004"/>
    </source>
</evidence>
<dbReference type="Pfam" id="PF12800">
    <property type="entry name" value="Fer4_4"/>
    <property type="match status" value="1"/>
</dbReference>
<feature type="domain" description="4Fe-4S ferredoxin-type" evidence="7">
    <location>
        <begin position="44"/>
        <end position="75"/>
    </location>
</feature>
<keyword evidence="5" id="KW-0408">Iron</keyword>
<keyword evidence="3" id="KW-0479">Metal-binding</keyword>
<sequence length="158" mass="17089">MAKMLLISPDICTGCHSCEIACSQEHEGYYVPSKSRVTVYTWEDELVSVPMMCVQCEDAFCQKACPVGAISRDPATGAMVVDHAKCIRCKMCMQACPFGGTAFDPLASRILKCDLCGGDPECVKYCPSGALKYVDASQANIERKRAYAARLKAAVGVK</sequence>
<reference evidence="8 9" key="1">
    <citation type="submission" date="2021-03" db="EMBL/GenBank/DDBJ databases">
        <title>Genomic Encyclopedia of Type Strains, Phase IV (KMG-IV): sequencing the most valuable type-strain genomes for metagenomic binning, comparative biology and taxonomic classification.</title>
        <authorList>
            <person name="Goeker M."/>
        </authorList>
    </citation>
    <scope>NUCLEOTIDE SEQUENCE [LARGE SCALE GENOMIC DNA]</scope>
    <source>
        <strain evidence="8 9">DSM 27138</strain>
    </source>
</reference>
<dbReference type="CDD" id="cd10550">
    <property type="entry name" value="DMSOR_beta_like"/>
    <property type="match status" value="1"/>
</dbReference>
<evidence type="ECO:0000256" key="1">
    <source>
        <dbReference type="ARBA" id="ARBA00022448"/>
    </source>
</evidence>
<dbReference type="InterPro" id="IPR017896">
    <property type="entry name" value="4Fe4S_Fe-S-bd"/>
</dbReference>
<dbReference type="PROSITE" id="PS00198">
    <property type="entry name" value="4FE4S_FER_1"/>
    <property type="match status" value="1"/>
</dbReference>
<keyword evidence="9" id="KW-1185">Reference proteome</keyword>
<evidence type="ECO:0000259" key="7">
    <source>
        <dbReference type="PROSITE" id="PS51379"/>
    </source>
</evidence>
<organism evidence="8 9">
    <name type="scientific">Symbiobacterium terraclitae</name>
    <dbReference type="NCBI Taxonomy" id="557451"/>
    <lineage>
        <taxon>Bacteria</taxon>
        <taxon>Bacillati</taxon>
        <taxon>Bacillota</taxon>
        <taxon>Clostridia</taxon>
        <taxon>Eubacteriales</taxon>
        <taxon>Symbiobacteriaceae</taxon>
        <taxon>Symbiobacterium</taxon>
    </lineage>
</organism>
<protein>
    <submittedName>
        <fullName evidence="8">Fe-S-cluster-containing hydrogenase component 2</fullName>
    </submittedName>
</protein>
<dbReference type="PANTHER" id="PTHR42859">
    <property type="entry name" value="OXIDOREDUCTASE"/>
    <property type="match status" value="1"/>
</dbReference>